<feature type="region of interest" description="Disordered" evidence="1">
    <location>
        <begin position="33"/>
        <end position="65"/>
    </location>
</feature>
<dbReference type="STRING" id="1797471.A3A71_04045"/>
<proteinExistence type="predicted"/>
<accession>A0A1F5EA63</accession>
<evidence type="ECO:0000313" key="2">
    <source>
        <dbReference type="EMBL" id="OGD64309.1"/>
    </source>
</evidence>
<dbReference type="AlphaFoldDB" id="A0A1F5EA63"/>
<evidence type="ECO:0000256" key="1">
    <source>
        <dbReference type="SAM" id="MobiDB-lite"/>
    </source>
</evidence>
<protein>
    <submittedName>
        <fullName evidence="2">Uncharacterized protein</fullName>
    </submittedName>
</protein>
<dbReference type="EMBL" id="MEZX01000003">
    <property type="protein sequence ID" value="OGD64309.1"/>
    <property type="molecule type" value="Genomic_DNA"/>
</dbReference>
<organism evidence="2 3">
    <name type="scientific">Candidatus Berkelbacteria bacterium RIFCSPLOWO2_01_FULL_50_28</name>
    <dbReference type="NCBI Taxonomy" id="1797471"/>
    <lineage>
        <taxon>Bacteria</taxon>
        <taxon>Candidatus Berkelbacteria</taxon>
    </lineage>
</organism>
<dbReference type="Proteomes" id="UP000177481">
    <property type="component" value="Unassembled WGS sequence"/>
</dbReference>
<reference evidence="2 3" key="1">
    <citation type="journal article" date="2016" name="Nat. Commun.">
        <title>Thousands of microbial genomes shed light on interconnected biogeochemical processes in an aquifer system.</title>
        <authorList>
            <person name="Anantharaman K."/>
            <person name="Brown C.T."/>
            <person name="Hug L.A."/>
            <person name="Sharon I."/>
            <person name="Castelle C.J."/>
            <person name="Probst A.J."/>
            <person name="Thomas B.C."/>
            <person name="Singh A."/>
            <person name="Wilkins M.J."/>
            <person name="Karaoz U."/>
            <person name="Brodie E.L."/>
            <person name="Williams K.H."/>
            <person name="Hubbard S.S."/>
            <person name="Banfield J.F."/>
        </authorList>
    </citation>
    <scope>NUCLEOTIDE SEQUENCE [LARGE SCALE GENOMIC DNA]</scope>
</reference>
<comment type="caution">
    <text evidence="2">The sequence shown here is derived from an EMBL/GenBank/DDBJ whole genome shotgun (WGS) entry which is preliminary data.</text>
</comment>
<evidence type="ECO:0000313" key="3">
    <source>
        <dbReference type="Proteomes" id="UP000177481"/>
    </source>
</evidence>
<gene>
    <name evidence="2" type="ORF">A3A71_04045</name>
</gene>
<name>A0A1F5EA63_9BACT</name>
<sequence>MPRPIRIILLVAFLLLVGGIIWGVVASRDSKKAAMTNTSKDKNLIGTPVTRTTEPKTTKNKNKTVSKKPIRSLDLARGKQDKQVAKRFVWIITTYEEIYEVSFSEASASAGVSSDGSAWAVAQAW</sequence>